<dbReference type="GO" id="GO:0031210">
    <property type="term" value="F:phosphatidylcholine binding"/>
    <property type="evidence" value="ECO:0007669"/>
    <property type="project" value="TreeGrafter"/>
</dbReference>
<dbReference type="EC" id="2.7.7.15" evidence="8"/>
<evidence type="ECO:0000256" key="4">
    <source>
        <dbReference type="ARBA" id="ARBA00022695"/>
    </source>
</evidence>
<dbReference type="OrthoDB" id="17102at2759"/>
<dbReference type="Proteomes" id="UP000785679">
    <property type="component" value="Unassembled WGS sequence"/>
</dbReference>
<dbReference type="InterPro" id="IPR004821">
    <property type="entry name" value="Cyt_trans-like"/>
</dbReference>
<evidence type="ECO:0000256" key="3">
    <source>
        <dbReference type="ARBA" id="ARBA00022679"/>
    </source>
</evidence>
<dbReference type="InterPro" id="IPR041723">
    <property type="entry name" value="CCT"/>
</dbReference>
<dbReference type="PANTHER" id="PTHR10739">
    <property type="entry name" value="CYTIDYLYLTRANSFERASE"/>
    <property type="match status" value="1"/>
</dbReference>
<dbReference type="InterPro" id="IPR014729">
    <property type="entry name" value="Rossmann-like_a/b/a_fold"/>
</dbReference>
<evidence type="ECO:0000256" key="5">
    <source>
        <dbReference type="ARBA" id="ARBA00023098"/>
    </source>
</evidence>
<dbReference type="GO" id="GO:0004105">
    <property type="term" value="F:choline-phosphate cytidylyltransferase activity"/>
    <property type="evidence" value="ECO:0007669"/>
    <property type="project" value="UniProtKB-EC"/>
</dbReference>
<feature type="region of interest" description="Disordered" evidence="9">
    <location>
        <begin position="1"/>
        <end position="48"/>
    </location>
</feature>
<evidence type="ECO:0000256" key="7">
    <source>
        <dbReference type="ARBA" id="ARBA00023264"/>
    </source>
</evidence>
<comment type="caution">
    <text evidence="11">The sequence shown here is derived from an EMBL/GenBank/DDBJ whole genome shotgun (WGS) entry which is preliminary data.</text>
</comment>
<evidence type="ECO:0000256" key="2">
    <source>
        <dbReference type="ARBA" id="ARBA00022516"/>
    </source>
</evidence>
<feature type="compositionally biased region" description="Basic and acidic residues" evidence="9">
    <location>
        <begin position="286"/>
        <end position="295"/>
    </location>
</feature>
<dbReference type="Gene3D" id="3.40.50.620">
    <property type="entry name" value="HUPs"/>
    <property type="match status" value="1"/>
</dbReference>
<dbReference type="AlphaFoldDB" id="A0A8J8SVR4"/>
<feature type="region of interest" description="Disordered" evidence="9">
    <location>
        <begin position="286"/>
        <end position="310"/>
    </location>
</feature>
<evidence type="ECO:0000256" key="1">
    <source>
        <dbReference type="ARBA" id="ARBA00010101"/>
    </source>
</evidence>
<gene>
    <name evidence="11" type="ORF">FGO68_gene13340</name>
</gene>
<evidence type="ECO:0000256" key="9">
    <source>
        <dbReference type="SAM" id="MobiDB-lite"/>
    </source>
</evidence>
<keyword evidence="12" id="KW-1185">Reference proteome</keyword>
<keyword evidence="6" id="KW-0594">Phospholipid biosynthesis</keyword>
<dbReference type="SUPFAM" id="SSF52374">
    <property type="entry name" value="Nucleotidylyl transferase"/>
    <property type="match status" value="1"/>
</dbReference>
<feature type="compositionally biased region" description="Low complexity" evidence="9">
    <location>
        <begin position="21"/>
        <end position="37"/>
    </location>
</feature>
<keyword evidence="4" id="KW-0548">Nucleotidyltransferase</keyword>
<keyword evidence="2" id="KW-0444">Lipid biosynthesis</keyword>
<organism evidence="11 12">
    <name type="scientific">Halteria grandinella</name>
    <dbReference type="NCBI Taxonomy" id="5974"/>
    <lineage>
        <taxon>Eukaryota</taxon>
        <taxon>Sar</taxon>
        <taxon>Alveolata</taxon>
        <taxon>Ciliophora</taxon>
        <taxon>Intramacronucleata</taxon>
        <taxon>Spirotrichea</taxon>
        <taxon>Stichotrichia</taxon>
        <taxon>Sporadotrichida</taxon>
        <taxon>Halteriidae</taxon>
        <taxon>Halteria</taxon>
    </lineage>
</organism>
<dbReference type="EMBL" id="RRYP01022166">
    <property type="protein sequence ID" value="TNV72484.1"/>
    <property type="molecule type" value="Genomic_DNA"/>
</dbReference>
<dbReference type="InterPro" id="IPR045049">
    <property type="entry name" value="Pcy1-like"/>
</dbReference>
<evidence type="ECO:0000313" key="12">
    <source>
        <dbReference type="Proteomes" id="UP000785679"/>
    </source>
</evidence>
<sequence length="310" mass="35738">MSSSSGSVQRRNKARPPTPPAAAVNQQFVQPVQQPARPGVPDGSDPNNPVRVYADGVFDMYHVGHAKVLEQAKKLFPNTYLIVGVSGDKETIEKKGKIVMNEIERSEILRHCRWVDEVIMPCPWILTVDFLRKHNIHYVAHDAIPYTGEGVEDIYSEVKRLGMFKETQRTDGISTSDIILRIIKDYDMYVWRSLKRGYNSKDLGISSFKAQRIKIKNQYQEFKESIDREPLGTSFDKGYDKLRKIVSGFVHEMEDKSSQVMVDFMRQFEPKNERSILSKIVNKIRKRDDKAKDKQIPLPLVEEPQSDFDY</sequence>
<evidence type="ECO:0000256" key="8">
    <source>
        <dbReference type="ARBA" id="ARBA00026101"/>
    </source>
</evidence>
<keyword evidence="3" id="KW-0808">Transferase</keyword>
<keyword evidence="7" id="KW-1208">Phospholipid metabolism</keyword>
<feature type="domain" description="Cytidyltransferase-like" evidence="10">
    <location>
        <begin position="53"/>
        <end position="179"/>
    </location>
</feature>
<evidence type="ECO:0000313" key="11">
    <source>
        <dbReference type="EMBL" id="TNV72484.1"/>
    </source>
</evidence>
<dbReference type="NCBIfam" id="TIGR00125">
    <property type="entry name" value="cyt_tran_rel"/>
    <property type="match status" value="1"/>
</dbReference>
<evidence type="ECO:0000256" key="6">
    <source>
        <dbReference type="ARBA" id="ARBA00023209"/>
    </source>
</evidence>
<name>A0A8J8SVR4_HALGN</name>
<reference evidence="11" key="1">
    <citation type="submission" date="2019-06" db="EMBL/GenBank/DDBJ databases">
        <authorList>
            <person name="Zheng W."/>
        </authorList>
    </citation>
    <scope>NUCLEOTIDE SEQUENCE</scope>
    <source>
        <strain evidence="11">QDHG01</strain>
    </source>
</reference>
<dbReference type="CDD" id="cd02174">
    <property type="entry name" value="CCT"/>
    <property type="match status" value="1"/>
</dbReference>
<evidence type="ECO:0000259" key="10">
    <source>
        <dbReference type="Pfam" id="PF01467"/>
    </source>
</evidence>
<comment type="similarity">
    <text evidence="1">Belongs to the cytidylyltransferase family.</text>
</comment>
<keyword evidence="5" id="KW-0443">Lipid metabolism</keyword>
<dbReference type="Pfam" id="PF01467">
    <property type="entry name" value="CTP_transf_like"/>
    <property type="match status" value="1"/>
</dbReference>
<accession>A0A8J8SVR4</accession>
<dbReference type="PANTHER" id="PTHR10739:SF13">
    <property type="entry name" value="CHOLINE-PHOSPHATE CYTIDYLYLTRANSFERASE"/>
    <property type="match status" value="1"/>
</dbReference>
<proteinExistence type="inferred from homology"/>
<protein>
    <recommendedName>
        <fullName evidence="8">choline-phosphate cytidylyltransferase</fullName>
        <ecNumber evidence="8">2.7.7.15</ecNumber>
    </recommendedName>
</protein>